<evidence type="ECO:0000313" key="2">
    <source>
        <dbReference type="EMBL" id="CAI9771302.1"/>
    </source>
</evidence>
<reference evidence="2" key="1">
    <citation type="submission" date="2023-05" db="EMBL/GenBank/DDBJ databases">
        <authorList>
            <person name="Huff M."/>
        </authorList>
    </citation>
    <scope>NUCLEOTIDE SEQUENCE</scope>
</reference>
<sequence>MLLATCHSGGRDLDDTCWLTRKTCVYTCRTTLGYMMWRWLLLANKIGHVHVSWKHELIKISIENNGGEHIPPPGFPEEANSAASEDDEAQTDASSNFHDQLSPLKGEVEGGDSSLDSKSNLDSEPQEHVDIPDESQEENEDLLLKENKETSEVSTSCHVKEKCHLIDTNLVQNFNVEKNDLEVNEIASPEDAILDTSTQSENSAAISEPPNDYLVFPEEMILTVSELGNGENMSYGNQTHPSDKEINQLVSLSADQSQSTIESESKEDEDEDAVGINSSSSPREVDPVGETDNRNQIGWTESIPSAYLDTNEVIQMLAGTESGPTRECIDTSKENGDEEATNEGILAKEVPGEEDASTTENGHETDNREGIADVQECNGCEQFFQECSIANVSYEINETSTKHSLDNTETNVAQSAQTNSIPSPGGVGVSLELRKSSSSDLGVSFDARSAEFDQTPLLYQDKTATRSFSSCATLIRTSLQYDQEVGVEEKTIRLMERSNSENSRAPFPNAIKKEEKAIAMYTEEKQETNGVDKKGDKDLLALEQKELVSNSPKGNAKRRPKYSIFTTCICCTAAIS</sequence>
<organism evidence="2 3">
    <name type="scientific">Fraxinus pennsylvanica</name>
    <dbReference type="NCBI Taxonomy" id="56036"/>
    <lineage>
        <taxon>Eukaryota</taxon>
        <taxon>Viridiplantae</taxon>
        <taxon>Streptophyta</taxon>
        <taxon>Embryophyta</taxon>
        <taxon>Tracheophyta</taxon>
        <taxon>Spermatophyta</taxon>
        <taxon>Magnoliopsida</taxon>
        <taxon>eudicotyledons</taxon>
        <taxon>Gunneridae</taxon>
        <taxon>Pentapetalae</taxon>
        <taxon>asterids</taxon>
        <taxon>lamiids</taxon>
        <taxon>Lamiales</taxon>
        <taxon>Oleaceae</taxon>
        <taxon>Oleeae</taxon>
        <taxon>Fraxinus</taxon>
    </lineage>
</organism>
<feature type="compositionally biased region" description="Polar residues" evidence="1">
    <location>
        <begin position="252"/>
        <end position="261"/>
    </location>
</feature>
<feature type="compositionally biased region" description="Basic and acidic residues" evidence="1">
    <location>
        <begin position="119"/>
        <end position="131"/>
    </location>
</feature>
<evidence type="ECO:0000256" key="1">
    <source>
        <dbReference type="SAM" id="MobiDB-lite"/>
    </source>
</evidence>
<feature type="region of interest" description="Disordered" evidence="1">
    <location>
        <begin position="68"/>
        <end position="139"/>
    </location>
</feature>
<dbReference type="Proteomes" id="UP000834106">
    <property type="component" value="Chromosome 11"/>
</dbReference>
<feature type="region of interest" description="Disordered" evidence="1">
    <location>
        <begin position="252"/>
        <end position="300"/>
    </location>
</feature>
<keyword evidence="3" id="KW-1185">Reference proteome</keyword>
<name>A0AAD1ZK70_9LAMI</name>
<proteinExistence type="predicted"/>
<accession>A0AAD1ZK70</accession>
<protein>
    <submittedName>
        <fullName evidence="2">Uncharacterized protein</fullName>
    </submittedName>
</protein>
<gene>
    <name evidence="2" type="ORF">FPE_LOCUS18732</name>
</gene>
<evidence type="ECO:0000313" key="3">
    <source>
        <dbReference type="Proteomes" id="UP000834106"/>
    </source>
</evidence>
<feature type="region of interest" description="Disordered" evidence="1">
    <location>
        <begin position="322"/>
        <end position="367"/>
    </location>
</feature>
<dbReference type="AlphaFoldDB" id="A0AAD1ZK70"/>
<dbReference type="EMBL" id="OU503046">
    <property type="protein sequence ID" value="CAI9771302.1"/>
    <property type="molecule type" value="Genomic_DNA"/>
</dbReference>